<dbReference type="Gene3D" id="3.30.420.10">
    <property type="entry name" value="Ribonuclease H-like superfamily/Ribonuclease H"/>
    <property type="match status" value="1"/>
</dbReference>
<sequence length="110" mass="12585">MVVSFFGMTGHYATTVLEDKTTATAARYNNNYLRLALEQVREKRPRSKILFHHDEASPHITRQRTKRFDDFRTEIDISNDIGITIASVIDRYKRENNTFGVHAGGIAGRS</sequence>
<dbReference type="InterPro" id="IPR036397">
    <property type="entry name" value="RNaseH_sf"/>
</dbReference>
<dbReference type="GO" id="GO:0003676">
    <property type="term" value="F:nucleic acid binding"/>
    <property type="evidence" value="ECO:0007669"/>
    <property type="project" value="InterPro"/>
</dbReference>
<evidence type="ECO:0000313" key="1">
    <source>
        <dbReference type="EMBL" id="GBP68691.1"/>
    </source>
</evidence>
<proteinExistence type="predicted"/>
<accession>A0A4C1XXJ3</accession>
<dbReference type="OrthoDB" id="10017160at2759"/>
<evidence type="ECO:0008006" key="3">
    <source>
        <dbReference type="Google" id="ProtNLM"/>
    </source>
</evidence>
<comment type="caution">
    <text evidence="1">The sequence shown here is derived from an EMBL/GenBank/DDBJ whole genome shotgun (WGS) entry which is preliminary data.</text>
</comment>
<reference evidence="1 2" key="1">
    <citation type="journal article" date="2019" name="Commun. Biol.">
        <title>The bagworm genome reveals a unique fibroin gene that provides high tensile strength.</title>
        <authorList>
            <person name="Kono N."/>
            <person name="Nakamura H."/>
            <person name="Ohtoshi R."/>
            <person name="Tomita M."/>
            <person name="Numata K."/>
            <person name="Arakawa K."/>
        </authorList>
    </citation>
    <scope>NUCLEOTIDE SEQUENCE [LARGE SCALE GENOMIC DNA]</scope>
</reference>
<name>A0A4C1XXJ3_EUMVA</name>
<keyword evidence="2" id="KW-1185">Reference proteome</keyword>
<dbReference type="EMBL" id="BGZK01001020">
    <property type="protein sequence ID" value="GBP68691.1"/>
    <property type="molecule type" value="Genomic_DNA"/>
</dbReference>
<dbReference type="AlphaFoldDB" id="A0A4C1XXJ3"/>
<dbReference type="Proteomes" id="UP000299102">
    <property type="component" value="Unassembled WGS sequence"/>
</dbReference>
<evidence type="ECO:0000313" key="2">
    <source>
        <dbReference type="Proteomes" id="UP000299102"/>
    </source>
</evidence>
<organism evidence="1 2">
    <name type="scientific">Eumeta variegata</name>
    <name type="common">Bagworm moth</name>
    <name type="synonym">Eumeta japonica</name>
    <dbReference type="NCBI Taxonomy" id="151549"/>
    <lineage>
        <taxon>Eukaryota</taxon>
        <taxon>Metazoa</taxon>
        <taxon>Ecdysozoa</taxon>
        <taxon>Arthropoda</taxon>
        <taxon>Hexapoda</taxon>
        <taxon>Insecta</taxon>
        <taxon>Pterygota</taxon>
        <taxon>Neoptera</taxon>
        <taxon>Endopterygota</taxon>
        <taxon>Lepidoptera</taxon>
        <taxon>Glossata</taxon>
        <taxon>Ditrysia</taxon>
        <taxon>Tineoidea</taxon>
        <taxon>Psychidae</taxon>
        <taxon>Oiketicinae</taxon>
        <taxon>Eumeta</taxon>
    </lineage>
</organism>
<protein>
    <recommendedName>
        <fullName evidence="3">Histone-lysine N-methyltransferase SETMAR</fullName>
    </recommendedName>
</protein>
<gene>
    <name evidence="1" type="ORF">EVAR_42483_1</name>
</gene>